<dbReference type="GO" id="GO:0019634">
    <property type="term" value="P:organic phosphonate metabolic process"/>
    <property type="evidence" value="ECO:0007669"/>
    <property type="project" value="InterPro"/>
</dbReference>
<dbReference type="InterPro" id="IPR038058">
    <property type="entry name" value="PhnH-like_sp"/>
</dbReference>
<sequence>MSPHLTPGFADAHESQRCFRAILQAISRPGRIVGLDVTLEPPAPLSPAAAACLLTLTDAMTSVALPESAAPWLVFHTGARLAPPAEADFTVSPGRPRLAGLPRGTDEAPERGATLIADVQSLDTGRDVRLSGPGIATPITVHLPLDADFIHQWRDQHERAPCGVDVILCAGHRLIGLPRSLMIEAL</sequence>
<name>A0A8G2CHT8_ACIRU</name>
<protein>
    <submittedName>
        <fullName evidence="1">Alpha-D-ribose 1-methylphosphonate 5-triphosphate synthase subunit PhnH</fullName>
    </submittedName>
</protein>
<reference evidence="1 2" key="1">
    <citation type="submission" date="2017-01" db="EMBL/GenBank/DDBJ databases">
        <authorList>
            <person name="Varghese N."/>
            <person name="Submissions S."/>
        </authorList>
    </citation>
    <scope>NUCLEOTIDE SEQUENCE [LARGE SCALE GENOMIC DNA]</scope>
    <source>
        <strain evidence="1 2">ATCC 35905</strain>
    </source>
</reference>
<gene>
    <name evidence="1" type="ORF">SAMN05421828_101299</name>
</gene>
<comment type="caution">
    <text evidence="1">The sequence shown here is derived from an EMBL/GenBank/DDBJ whole genome shotgun (WGS) entry which is preliminary data.</text>
</comment>
<organism evidence="1 2">
    <name type="scientific">Acidiphilium rubrum</name>
    <dbReference type="NCBI Taxonomy" id="526"/>
    <lineage>
        <taxon>Bacteria</taxon>
        <taxon>Pseudomonadati</taxon>
        <taxon>Pseudomonadota</taxon>
        <taxon>Alphaproteobacteria</taxon>
        <taxon>Acetobacterales</taxon>
        <taxon>Acidocellaceae</taxon>
        <taxon>Acidiphilium</taxon>
    </lineage>
</organism>
<dbReference type="OrthoDB" id="9814509at2"/>
<dbReference type="Gene3D" id="3.40.50.11310">
    <property type="entry name" value="Bacterial phosphonate metabolism protein PhnH"/>
    <property type="match status" value="1"/>
</dbReference>
<accession>A0A8G2CHT8</accession>
<dbReference type="Proteomes" id="UP000186308">
    <property type="component" value="Unassembled WGS sequence"/>
</dbReference>
<dbReference type="EMBL" id="FTNE01000001">
    <property type="protein sequence ID" value="SIQ10776.1"/>
    <property type="molecule type" value="Genomic_DNA"/>
</dbReference>
<dbReference type="RefSeq" id="WP_029312880.1">
    <property type="nucleotide sequence ID" value="NZ_FTNE01000001.1"/>
</dbReference>
<dbReference type="Pfam" id="PF05845">
    <property type="entry name" value="PhnH"/>
    <property type="match status" value="1"/>
</dbReference>
<evidence type="ECO:0000313" key="1">
    <source>
        <dbReference type="EMBL" id="SIQ10776.1"/>
    </source>
</evidence>
<dbReference type="NCBIfam" id="TIGR03292">
    <property type="entry name" value="PhnH_redo"/>
    <property type="match status" value="1"/>
</dbReference>
<dbReference type="SUPFAM" id="SSF159709">
    <property type="entry name" value="PhnH-like"/>
    <property type="match status" value="1"/>
</dbReference>
<dbReference type="AlphaFoldDB" id="A0A8G2CHT8"/>
<dbReference type="InterPro" id="IPR008772">
    <property type="entry name" value="Phosphonate_metab_PhnH"/>
</dbReference>
<proteinExistence type="predicted"/>
<dbReference type="PIRSF" id="PIRSF020680">
    <property type="entry name" value="PhnH"/>
    <property type="match status" value="1"/>
</dbReference>
<keyword evidence="2" id="KW-1185">Reference proteome</keyword>
<evidence type="ECO:0000313" key="2">
    <source>
        <dbReference type="Proteomes" id="UP000186308"/>
    </source>
</evidence>